<evidence type="ECO:0000313" key="7">
    <source>
        <dbReference type="Proteomes" id="UP000669133"/>
    </source>
</evidence>
<feature type="transmembrane region" description="Helical" evidence="5">
    <location>
        <begin position="447"/>
        <end position="469"/>
    </location>
</feature>
<keyword evidence="2 5" id="KW-0812">Transmembrane</keyword>
<dbReference type="Pfam" id="PF07690">
    <property type="entry name" value="MFS_1"/>
    <property type="match status" value="1"/>
</dbReference>
<dbReference type="GO" id="GO:0022857">
    <property type="term" value="F:transmembrane transporter activity"/>
    <property type="evidence" value="ECO:0007669"/>
    <property type="project" value="InterPro"/>
</dbReference>
<comment type="subcellular location">
    <subcellularLocation>
        <location evidence="1">Membrane</location>
        <topology evidence="1">Multi-pass membrane protein</topology>
    </subcellularLocation>
</comment>
<evidence type="ECO:0000256" key="5">
    <source>
        <dbReference type="SAM" id="Phobius"/>
    </source>
</evidence>
<evidence type="ECO:0000256" key="4">
    <source>
        <dbReference type="ARBA" id="ARBA00023136"/>
    </source>
</evidence>
<feature type="transmembrane region" description="Helical" evidence="5">
    <location>
        <begin position="144"/>
        <end position="164"/>
    </location>
</feature>
<keyword evidence="7" id="KW-1185">Reference proteome</keyword>
<protein>
    <recommendedName>
        <fullName evidence="8">Major facilitator superfamily (MFS) profile domain-containing protein</fullName>
    </recommendedName>
</protein>
<evidence type="ECO:0000313" key="6">
    <source>
        <dbReference type="EMBL" id="KAG5420912.1"/>
    </source>
</evidence>
<dbReference type="GO" id="GO:0016020">
    <property type="term" value="C:membrane"/>
    <property type="evidence" value="ECO:0007669"/>
    <property type="project" value="UniProtKB-SubCell"/>
</dbReference>
<feature type="transmembrane region" description="Helical" evidence="5">
    <location>
        <begin position="170"/>
        <end position="198"/>
    </location>
</feature>
<proteinExistence type="predicted"/>
<dbReference type="PANTHER" id="PTHR23507:SF1">
    <property type="entry name" value="FI18259P1-RELATED"/>
    <property type="match status" value="1"/>
</dbReference>
<dbReference type="GeneID" id="93648631"/>
<feature type="transmembrane region" description="Helical" evidence="5">
    <location>
        <begin position="265"/>
        <end position="286"/>
    </location>
</feature>
<sequence length="567" mass="62829">MESTAAASELNPFLESEAVEEYTNHGAVDSDDKSDEEDEELTWIREHIEYHKETCWLTRPSMFQLCFIVIGITLASSMAEGTRRIVLLKLACNSSLDSKGVCSPVDTQIILSTFDQYSLFGSTLLSFIAISNFGLSDIYGRKPFLVAGVLSFTVSNCLVFYFYHFQKFSFGWLVASSVLSAAGGGVMMIGTIVSTCVVDLNSKPSQRANALARVAAFTNAGQFLGPILGTQLSSWAKTSYDTTPGKQLHMSAITQSSKVLKSEFFILKLELIIEIALCIFVVFIFSETRTPKALARSRTNSVTTRASIETSQSGLLKKIGAVFSPLKAFLHGSGRARFMVISLTLVIVLDQVLMIGFSQVLVNWVVFKFDFEAADISYLLSLFSVSRVFSLLLLLPFFQTTVLNGWCKFKVLKSRLDMIDLILIVMALIVDIGVFALMYFARSKTDVYASLSLWSSASWTVPVLMAAVLKYFPTSKVGEFYSAQALLSNILMVIGPLVVMDIYKWSLKSNWDSFIFLLYGIFMAMFVVVMLINKVVSGLKSSTEEERVVRRTMSVNFSDAVTTDDDA</sequence>
<feature type="transmembrane region" description="Helical" evidence="5">
    <location>
        <begin position="514"/>
        <end position="532"/>
    </location>
</feature>
<feature type="transmembrane region" description="Helical" evidence="5">
    <location>
        <begin position="481"/>
        <end position="502"/>
    </location>
</feature>
<evidence type="ECO:0000256" key="3">
    <source>
        <dbReference type="ARBA" id="ARBA00022989"/>
    </source>
</evidence>
<keyword evidence="4 5" id="KW-0472">Membrane</keyword>
<organism evidence="6 7">
    <name type="scientific">Candida metapsilosis</name>
    <dbReference type="NCBI Taxonomy" id="273372"/>
    <lineage>
        <taxon>Eukaryota</taxon>
        <taxon>Fungi</taxon>
        <taxon>Dikarya</taxon>
        <taxon>Ascomycota</taxon>
        <taxon>Saccharomycotina</taxon>
        <taxon>Pichiomycetes</taxon>
        <taxon>Debaryomycetaceae</taxon>
        <taxon>Candida/Lodderomyces clade</taxon>
        <taxon>Candida</taxon>
    </lineage>
</organism>
<feature type="transmembrane region" description="Helical" evidence="5">
    <location>
        <begin position="117"/>
        <end position="135"/>
    </location>
</feature>
<name>A0A8H7ZF85_9ASCO</name>
<feature type="transmembrane region" description="Helical" evidence="5">
    <location>
        <begin position="378"/>
        <end position="398"/>
    </location>
</feature>
<dbReference type="EMBL" id="JAEOAQ010000001">
    <property type="protein sequence ID" value="KAG5420912.1"/>
    <property type="molecule type" value="Genomic_DNA"/>
</dbReference>
<evidence type="ECO:0000256" key="2">
    <source>
        <dbReference type="ARBA" id="ARBA00022692"/>
    </source>
</evidence>
<comment type="caution">
    <text evidence="6">The sequence shown here is derived from an EMBL/GenBank/DDBJ whole genome shotgun (WGS) entry which is preliminary data.</text>
</comment>
<evidence type="ECO:0000256" key="1">
    <source>
        <dbReference type="ARBA" id="ARBA00004141"/>
    </source>
</evidence>
<accession>A0A8H7ZF85</accession>
<dbReference type="OrthoDB" id="3026777at2759"/>
<dbReference type="PANTHER" id="PTHR23507">
    <property type="entry name" value="ZGC:174356"/>
    <property type="match status" value="1"/>
</dbReference>
<dbReference type="InterPro" id="IPR036259">
    <property type="entry name" value="MFS_trans_sf"/>
</dbReference>
<dbReference type="Gene3D" id="1.20.1250.20">
    <property type="entry name" value="MFS general substrate transporter like domains"/>
    <property type="match status" value="1"/>
</dbReference>
<feature type="transmembrane region" description="Helical" evidence="5">
    <location>
        <begin position="338"/>
        <end position="366"/>
    </location>
</feature>
<dbReference type="InterPro" id="IPR011701">
    <property type="entry name" value="MFS"/>
</dbReference>
<reference evidence="6 7" key="1">
    <citation type="submission" date="2020-12" db="EMBL/GenBank/DDBJ databases">
        <title>Effect of drift, selection, and recombination on the evolution of hybrid genomes in Candida yeast pathogens.</title>
        <authorList>
            <person name="Mixao V."/>
            <person name="Ksiezopolska E."/>
            <person name="Saus E."/>
            <person name="Boekhout T."/>
            <person name="Gacser A."/>
            <person name="Gabaldon T."/>
        </authorList>
    </citation>
    <scope>NUCLEOTIDE SEQUENCE [LARGE SCALE GENOMIC DNA]</scope>
    <source>
        <strain evidence="6 7">BP57</strain>
    </source>
</reference>
<dbReference type="AlphaFoldDB" id="A0A8H7ZF85"/>
<gene>
    <name evidence="6" type="ORF">I9W82_000002</name>
</gene>
<keyword evidence="3 5" id="KW-1133">Transmembrane helix</keyword>
<evidence type="ECO:0008006" key="8">
    <source>
        <dbReference type="Google" id="ProtNLM"/>
    </source>
</evidence>
<dbReference type="Proteomes" id="UP000669133">
    <property type="component" value="Unassembled WGS sequence"/>
</dbReference>
<dbReference type="SUPFAM" id="SSF103473">
    <property type="entry name" value="MFS general substrate transporter"/>
    <property type="match status" value="1"/>
</dbReference>
<dbReference type="RefSeq" id="XP_067550028.1">
    <property type="nucleotide sequence ID" value="XM_067690806.1"/>
</dbReference>
<feature type="transmembrane region" description="Helical" evidence="5">
    <location>
        <begin position="419"/>
        <end position="441"/>
    </location>
</feature>